<organism evidence="1 2">
    <name type="scientific">Granulosicoccus antarcticus IMCC3135</name>
    <dbReference type="NCBI Taxonomy" id="1192854"/>
    <lineage>
        <taxon>Bacteria</taxon>
        <taxon>Pseudomonadati</taxon>
        <taxon>Pseudomonadota</taxon>
        <taxon>Gammaproteobacteria</taxon>
        <taxon>Chromatiales</taxon>
        <taxon>Granulosicoccaceae</taxon>
        <taxon>Granulosicoccus</taxon>
    </lineage>
</organism>
<dbReference type="AlphaFoldDB" id="A0A2Z2NUL8"/>
<name>A0A2Z2NUL8_9GAMM</name>
<proteinExistence type="predicted"/>
<protein>
    <submittedName>
        <fullName evidence="1">Uncharacterized protein</fullName>
    </submittedName>
</protein>
<dbReference type="KEGG" id="gai:IMCC3135_03355"/>
<sequence>MNQLIRNPVYSQALPTPQWSWQRIHLLVCILSVLAVSATVYGPRVSASSDVHSELNSDIPTPAAALSDTASLANHSSSFELPSIAKEVDADHLSPQTELITRLGAVNSARIVMHATESTARLAGQISTLFSALGADQVQQRIVDTVPEHNQIRYYHPADREAGQVVGDVMRLVFDDISIEDFEDYQPSPSEGLIEIWLR</sequence>
<dbReference type="Proteomes" id="UP000250079">
    <property type="component" value="Chromosome"/>
</dbReference>
<accession>A0A2Z2NUL8</accession>
<dbReference type="EMBL" id="CP018632">
    <property type="protein sequence ID" value="ASJ70784.1"/>
    <property type="molecule type" value="Genomic_DNA"/>
</dbReference>
<gene>
    <name evidence="1" type="ORF">IMCC3135_03355</name>
</gene>
<dbReference type="RefSeq" id="WP_088916292.1">
    <property type="nucleotide sequence ID" value="NZ_CP018632.1"/>
</dbReference>
<evidence type="ECO:0000313" key="1">
    <source>
        <dbReference type="EMBL" id="ASJ70784.1"/>
    </source>
</evidence>
<reference evidence="1 2" key="1">
    <citation type="submission" date="2016-12" db="EMBL/GenBank/DDBJ databases">
        <authorList>
            <person name="Song W.-J."/>
            <person name="Kurnit D.M."/>
        </authorList>
    </citation>
    <scope>NUCLEOTIDE SEQUENCE [LARGE SCALE GENOMIC DNA]</scope>
    <source>
        <strain evidence="1 2">IMCC3135</strain>
    </source>
</reference>
<evidence type="ECO:0000313" key="2">
    <source>
        <dbReference type="Proteomes" id="UP000250079"/>
    </source>
</evidence>
<keyword evidence="2" id="KW-1185">Reference proteome</keyword>